<keyword evidence="4" id="KW-1185">Reference proteome</keyword>
<dbReference type="EMBL" id="JAVHJM010000006">
    <property type="protein sequence ID" value="KAK6512921.1"/>
    <property type="molecule type" value="Genomic_DNA"/>
</dbReference>
<reference evidence="3 4" key="1">
    <citation type="submission" date="2019-10" db="EMBL/GenBank/DDBJ databases">
        <authorList>
            <person name="Palmer J.M."/>
        </authorList>
    </citation>
    <scope>NUCLEOTIDE SEQUENCE [LARGE SCALE GENOMIC DNA]</scope>
    <source>
        <strain evidence="3 4">TWF506</strain>
    </source>
</reference>
<feature type="signal peptide" evidence="2">
    <location>
        <begin position="1"/>
        <end position="27"/>
    </location>
</feature>
<dbReference type="Proteomes" id="UP001307849">
    <property type="component" value="Unassembled WGS sequence"/>
</dbReference>
<evidence type="ECO:0000256" key="1">
    <source>
        <dbReference type="SAM" id="MobiDB-lite"/>
    </source>
</evidence>
<sequence length="605" mass="67951">MVIFTHLASVSFFIAFLLLFYPDQYESKLTSRDLEGKDEIGVNVRLWWFILKRDYWKEERLPKLLKENLIHCGSRRNKDASPIQFYKSGYLGTPFVTLKTDKEPACTEAEMAEIFRQFKSFLIGWGEVPYAAPEIRPITRRTDGSMNAKPAGMEPNVTEPNNEHMAEYDPMINYDPPRKKTTWAEPPGESDLWWRFGDSEPIIPEKENRKASESGPKLRPRARQLCPPIDHDVDIKLDYLEENRKICQPPGIDMALLGNRYYLKSTDSCSGGRGVNIYLVDTGLDLSIIEKLPGLMDNAKINIPVYITVGPDAAIEKGDMPSLGNHGTAMFSKIATDRLGLAPKANVVVIQYYNRYGYYTTAHLFNAMILAYDHILDHKVKKSIISCAWLYDQIQPENPLFADVYEPTIHDQSLETNFLVKWLSLQLLKAFHARKNIIVVSPATNVALLEKELYHAVENAPGAPRRKKNYLFPSPTGDYDRFPNIVVPVGASNRNDKMMFLTGVAKGFETKVWAPGEGVHVAGIDQNNAPSIVPVSGVSFAVATVVGLLAAFLSEGVPIEQVIEKLYGCAWARIPGGPKIVWNGVRVDDWPGRGIPKIIKDPSKP</sequence>
<keyword evidence="2" id="KW-0732">Signal</keyword>
<dbReference type="Gene3D" id="3.40.50.200">
    <property type="entry name" value="Peptidase S8/S53 domain"/>
    <property type="match status" value="1"/>
</dbReference>
<evidence type="ECO:0000313" key="3">
    <source>
        <dbReference type="EMBL" id="KAK6512921.1"/>
    </source>
</evidence>
<accession>A0AAN8RTD2</accession>
<proteinExistence type="predicted"/>
<protein>
    <recommendedName>
        <fullName evidence="5">Peptidase S8/S53 domain-containing protein</fullName>
    </recommendedName>
</protein>
<dbReference type="GO" id="GO:0006508">
    <property type="term" value="P:proteolysis"/>
    <property type="evidence" value="ECO:0007669"/>
    <property type="project" value="InterPro"/>
</dbReference>
<dbReference type="InterPro" id="IPR036852">
    <property type="entry name" value="Peptidase_S8/S53_dom_sf"/>
</dbReference>
<dbReference type="SUPFAM" id="SSF52743">
    <property type="entry name" value="Subtilisin-like"/>
    <property type="match status" value="1"/>
</dbReference>
<comment type="caution">
    <text evidence="3">The sequence shown here is derived from an EMBL/GenBank/DDBJ whole genome shotgun (WGS) entry which is preliminary data.</text>
</comment>
<feature type="region of interest" description="Disordered" evidence="1">
    <location>
        <begin position="204"/>
        <end position="224"/>
    </location>
</feature>
<gene>
    <name evidence="3" type="ORF">TWF506_009084</name>
</gene>
<name>A0AAN8RTD2_9PEZI</name>
<evidence type="ECO:0000313" key="4">
    <source>
        <dbReference type="Proteomes" id="UP001307849"/>
    </source>
</evidence>
<dbReference type="AlphaFoldDB" id="A0AAN8RTD2"/>
<evidence type="ECO:0000256" key="2">
    <source>
        <dbReference type="SAM" id="SignalP"/>
    </source>
</evidence>
<dbReference type="GO" id="GO:0004252">
    <property type="term" value="F:serine-type endopeptidase activity"/>
    <property type="evidence" value="ECO:0007669"/>
    <property type="project" value="InterPro"/>
</dbReference>
<evidence type="ECO:0008006" key="5">
    <source>
        <dbReference type="Google" id="ProtNLM"/>
    </source>
</evidence>
<feature type="chain" id="PRO_5042981247" description="Peptidase S8/S53 domain-containing protein" evidence="2">
    <location>
        <begin position="28"/>
        <end position="605"/>
    </location>
</feature>
<feature type="region of interest" description="Disordered" evidence="1">
    <location>
        <begin position="141"/>
        <end position="163"/>
    </location>
</feature>
<organism evidence="3 4">
    <name type="scientific">Arthrobotrys conoides</name>
    <dbReference type="NCBI Taxonomy" id="74498"/>
    <lineage>
        <taxon>Eukaryota</taxon>
        <taxon>Fungi</taxon>
        <taxon>Dikarya</taxon>
        <taxon>Ascomycota</taxon>
        <taxon>Pezizomycotina</taxon>
        <taxon>Orbiliomycetes</taxon>
        <taxon>Orbiliales</taxon>
        <taxon>Orbiliaceae</taxon>
        <taxon>Arthrobotrys</taxon>
    </lineage>
</organism>